<accession>A0ACB7UTA9</accession>
<organism evidence="1 2">
    <name type="scientific">Dioscorea alata</name>
    <name type="common">Purple yam</name>
    <dbReference type="NCBI Taxonomy" id="55571"/>
    <lineage>
        <taxon>Eukaryota</taxon>
        <taxon>Viridiplantae</taxon>
        <taxon>Streptophyta</taxon>
        <taxon>Embryophyta</taxon>
        <taxon>Tracheophyta</taxon>
        <taxon>Spermatophyta</taxon>
        <taxon>Magnoliopsida</taxon>
        <taxon>Liliopsida</taxon>
        <taxon>Dioscoreales</taxon>
        <taxon>Dioscoreaceae</taxon>
        <taxon>Dioscorea</taxon>
    </lineage>
</organism>
<evidence type="ECO:0000313" key="1">
    <source>
        <dbReference type="EMBL" id="KAH7663997.1"/>
    </source>
</evidence>
<reference evidence="2" key="1">
    <citation type="journal article" date="2022" name="Nat. Commun.">
        <title>Chromosome evolution and the genetic basis of agronomically important traits in greater yam.</title>
        <authorList>
            <person name="Bredeson J.V."/>
            <person name="Lyons J.B."/>
            <person name="Oniyinde I.O."/>
            <person name="Okereke N.R."/>
            <person name="Kolade O."/>
            <person name="Nnabue I."/>
            <person name="Nwadili C.O."/>
            <person name="Hribova E."/>
            <person name="Parker M."/>
            <person name="Nwogha J."/>
            <person name="Shu S."/>
            <person name="Carlson J."/>
            <person name="Kariba R."/>
            <person name="Muthemba S."/>
            <person name="Knop K."/>
            <person name="Barton G.J."/>
            <person name="Sherwood A.V."/>
            <person name="Lopez-Montes A."/>
            <person name="Asiedu R."/>
            <person name="Jamnadass R."/>
            <person name="Muchugi A."/>
            <person name="Goodstein D."/>
            <person name="Egesi C.N."/>
            <person name="Featherston J."/>
            <person name="Asfaw A."/>
            <person name="Simpson G.G."/>
            <person name="Dolezel J."/>
            <person name="Hendre P.S."/>
            <person name="Van Deynze A."/>
            <person name="Kumar P.L."/>
            <person name="Obidiegwu J.E."/>
            <person name="Bhattacharjee R."/>
            <person name="Rokhsar D.S."/>
        </authorList>
    </citation>
    <scope>NUCLEOTIDE SEQUENCE [LARGE SCALE GENOMIC DNA]</scope>
    <source>
        <strain evidence="2">cv. TDa95/00328</strain>
    </source>
</reference>
<gene>
    <name evidence="1" type="ORF">IHE45_14G092200</name>
</gene>
<sequence>MSGTLVVALIAAAGVVAFVGIIFLLWYCLFRKSISRTSETNSSDPSIQAGGNVELSGGVSYPSGLQGARSFSLEELNLATKNFSSVNLIGYGRFGEVYKGLLQDGMIVAIKSRQAAPSREFVEEVRNLSTIRHRNLVSLLGFCQEKDLQMLVYEYIPNGSVSSHLYGANQMSSEKLEFKNRLTIAHSAAKGLAHLHGFDPPVIHKNFKTANVLVDEDFIPKVADAGLRNLMERIGGASSTSQMMVDDIFIDPEVKHSGTFYAKSDVYSFGVFLLELVSGRDARADQSLIAKDSTFHGSVT</sequence>
<dbReference type="EC" id="2.7.11.1" evidence="1"/>
<keyword evidence="1" id="KW-0808">Transferase</keyword>
<name>A0ACB7UTA9_DIOAL</name>
<keyword evidence="1" id="KW-0723">Serine/threonine-protein kinase</keyword>
<proteinExistence type="predicted"/>
<evidence type="ECO:0000313" key="2">
    <source>
        <dbReference type="Proteomes" id="UP000827976"/>
    </source>
</evidence>
<keyword evidence="2" id="KW-1185">Reference proteome</keyword>
<protein>
    <submittedName>
        <fullName evidence="1">Non-specific serine/threonine protein kinase protein</fullName>
        <ecNumber evidence="1">2.7.11.1</ecNumber>
    </submittedName>
</protein>
<dbReference type="EMBL" id="CM037024">
    <property type="protein sequence ID" value="KAH7663997.1"/>
    <property type="molecule type" value="Genomic_DNA"/>
</dbReference>
<comment type="caution">
    <text evidence="1">The sequence shown here is derived from an EMBL/GenBank/DDBJ whole genome shotgun (WGS) entry which is preliminary data.</text>
</comment>
<dbReference type="Proteomes" id="UP000827976">
    <property type="component" value="Chromosome 14"/>
</dbReference>
<keyword evidence="1" id="KW-0418">Kinase</keyword>